<dbReference type="PANTHER" id="PTHR30483">
    <property type="entry name" value="LEUCINE-SPECIFIC-BINDING PROTEIN"/>
    <property type="match status" value="1"/>
</dbReference>
<dbReference type="GO" id="GO:0006865">
    <property type="term" value="P:amino acid transport"/>
    <property type="evidence" value="ECO:0007669"/>
    <property type="project" value="UniProtKB-KW"/>
</dbReference>
<gene>
    <name evidence="7" type="ordered locus">HPL003_00745</name>
</gene>
<dbReference type="RefSeq" id="WP_014277718.1">
    <property type="nucleotide sequence ID" value="NC_016641.1"/>
</dbReference>
<keyword evidence="4" id="KW-0029">Amino-acid transport</keyword>
<dbReference type="InterPro" id="IPR028082">
    <property type="entry name" value="Peripla_BP_I"/>
</dbReference>
<feature type="domain" description="Leucine-binding protein" evidence="6">
    <location>
        <begin position="33"/>
        <end position="354"/>
    </location>
</feature>
<dbReference type="PRINTS" id="PR00337">
    <property type="entry name" value="LEUILEVALBP"/>
</dbReference>
<dbReference type="OrthoDB" id="9783240at2"/>
<dbReference type="SUPFAM" id="SSF53822">
    <property type="entry name" value="Periplasmic binding protein-like I"/>
    <property type="match status" value="1"/>
</dbReference>
<evidence type="ECO:0000256" key="2">
    <source>
        <dbReference type="ARBA" id="ARBA00022448"/>
    </source>
</evidence>
<organism evidence="7 8">
    <name type="scientific">Paenibacillus terrae (strain HPL-003)</name>
    <dbReference type="NCBI Taxonomy" id="985665"/>
    <lineage>
        <taxon>Bacteria</taxon>
        <taxon>Bacillati</taxon>
        <taxon>Bacillota</taxon>
        <taxon>Bacilli</taxon>
        <taxon>Bacillales</taxon>
        <taxon>Paenibacillaceae</taxon>
        <taxon>Paenibacillus</taxon>
    </lineage>
</organism>
<dbReference type="InterPro" id="IPR028081">
    <property type="entry name" value="Leu-bd"/>
</dbReference>
<dbReference type="PANTHER" id="PTHR30483:SF6">
    <property type="entry name" value="PERIPLASMIC BINDING PROTEIN OF ABC TRANSPORTER FOR NATURAL AMINO ACIDS"/>
    <property type="match status" value="1"/>
</dbReference>
<feature type="signal peptide" evidence="5">
    <location>
        <begin position="1"/>
        <end position="20"/>
    </location>
</feature>
<evidence type="ECO:0000256" key="1">
    <source>
        <dbReference type="ARBA" id="ARBA00010062"/>
    </source>
</evidence>
<dbReference type="STRING" id="985665.HPL003_00745"/>
<evidence type="ECO:0000313" key="7">
    <source>
        <dbReference type="EMBL" id="AET56933.1"/>
    </source>
</evidence>
<dbReference type="InterPro" id="IPR051010">
    <property type="entry name" value="BCAA_transport"/>
</dbReference>
<evidence type="ECO:0000313" key="8">
    <source>
        <dbReference type="Proteomes" id="UP000005876"/>
    </source>
</evidence>
<reference key="2">
    <citation type="submission" date="2011-11" db="EMBL/GenBank/DDBJ databases">
        <authorList>
            <person name="Shin S.H."/>
            <person name="Kim S."/>
            <person name="Kim J.Y."/>
        </authorList>
    </citation>
    <scope>NUCLEOTIDE SEQUENCE</scope>
    <source>
        <strain>HPL-003</strain>
    </source>
</reference>
<feature type="chain" id="PRO_5039470236" evidence="5">
    <location>
        <begin position="21"/>
        <end position="375"/>
    </location>
</feature>
<evidence type="ECO:0000256" key="3">
    <source>
        <dbReference type="ARBA" id="ARBA00022729"/>
    </source>
</evidence>
<protein>
    <submittedName>
        <fullName evidence="7">Putative high-affinity branched-chain amino acid ABC transporter, amino acid-binding protein</fullName>
    </submittedName>
</protein>
<dbReference type="KEGG" id="pta:HPL003_00745"/>
<dbReference type="Gene3D" id="3.40.50.2300">
    <property type="match status" value="2"/>
</dbReference>
<name>G7VUD6_PAETH</name>
<reference evidence="7 8" key="3">
    <citation type="journal article" date="2012" name="J. Bacteriol.">
        <title>Genome Sequence of Paenibacillus terrae HPL-003, a Xylanase-Producing Bacterium Isolated from Soil Found in Forest Residue.</title>
        <authorList>
            <person name="Shin S.H."/>
            <person name="Kim S."/>
            <person name="Kim J.Y."/>
            <person name="Song H.Y."/>
            <person name="Cho S.J."/>
            <person name="Kim D.R."/>
            <person name="Lee K.I."/>
            <person name="Lim H.K."/>
            <person name="Park N.J."/>
            <person name="Hwang I.T."/>
            <person name="Yang K.S."/>
        </authorList>
    </citation>
    <scope>NUCLEOTIDE SEQUENCE [LARGE SCALE GENOMIC DNA]</scope>
    <source>
        <strain evidence="7 8">HPL-003</strain>
    </source>
</reference>
<proteinExistence type="inferred from homology"/>
<dbReference type="HOGENOM" id="CLU_027128_6_2_9"/>
<dbReference type="InterPro" id="IPR000709">
    <property type="entry name" value="Leu_Ile_Val-bd"/>
</dbReference>
<evidence type="ECO:0000259" key="6">
    <source>
        <dbReference type="Pfam" id="PF13458"/>
    </source>
</evidence>
<dbReference type="CDD" id="cd06349">
    <property type="entry name" value="PBP1_ABC_HAAT-like"/>
    <property type="match status" value="1"/>
</dbReference>
<keyword evidence="3 5" id="KW-0732">Signal</keyword>
<dbReference type="PROSITE" id="PS51257">
    <property type="entry name" value="PROKAR_LIPOPROTEIN"/>
    <property type="match status" value="1"/>
</dbReference>
<keyword evidence="2" id="KW-0813">Transport</keyword>
<reference evidence="8" key="1">
    <citation type="submission" date="2011-11" db="EMBL/GenBank/DDBJ databases">
        <title>Complete sequence of Paenibacillus terrae HPL-003.</title>
        <authorList>
            <person name="Shin S.H."/>
            <person name="Kim S."/>
            <person name="Kim J.Y."/>
        </authorList>
    </citation>
    <scope>NUCLEOTIDE SEQUENCE [LARGE SCALE GENOMIC DNA]</scope>
    <source>
        <strain evidence="8">HPL-003</strain>
    </source>
</reference>
<dbReference type="Pfam" id="PF13458">
    <property type="entry name" value="Peripla_BP_6"/>
    <property type="match status" value="1"/>
</dbReference>
<dbReference type="EMBL" id="CP003107">
    <property type="protein sequence ID" value="AET56933.1"/>
    <property type="molecule type" value="Genomic_DNA"/>
</dbReference>
<sequence length="375" mass="39750">MKKSAAFIAGIMLFSVLLGACSNGTSGQASGDTIQIGLSAPISGTEAQYGEAYKNGAGLAVKEINDAGGINGKKVELVIQDDKGDAGEAVNVANKFTSNKDILAVVGHFNSSATLAAAPIYNKNKIVEVAPSSSAPGVTNAGDYTYRVITTDAFQADYLAKWSKELGYKKVALIYEQTDFGLGLLDVYKDAAPKNGVQLVANEAYVPGTKDFSTILTKIKEQQPDAIFIGGFYNEAALVAQQAQKLNLKTDFIGVDSLYSGALLELGGQSVEGFKLIGFFYPGGSNAEANKFAKAYEAAYSKQPDNHAAYAYDAASVILDAIKKGGTDRESIKKQLDTLKDFKGATGTLTFDQNGDVQTIPEKLVVKNGKFEIYK</sequence>
<dbReference type="Proteomes" id="UP000005876">
    <property type="component" value="Chromosome"/>
</dbReference>
<accession>G7VUD6</accession>
<dbReference type="AlphaFoldDB" id="G7VUD6"/>
<comment type="similarity">
    <text evidence="1">Belongs to the leucine-binding protein family.</text>
</comment>
<dbReference type="eggNOG" id="COG0683">
    <property type="taxonomic scope" value="Bacteria"/>
</dbReference>
<evidence type="ECO:0000256" key="5">
    <source>
        <dbReference type="SAM" id="SignalP"/>
    </source>
</evidence>
<evidence type="ECO:0000256" key="4">
    <source>
        <dbReference type="ARBA" id="ARBA00022970"/>
    </source>
</evidence>